<dbReference type="SUPFAM" id="SSF52540">
    <property type="entry name" value="P-loop containing nucleoside triphosphate hydrolases"/>
    <property type="match status" value="1"/>
</dbReference>
<evidence type="ECO:0000313" key="2">
    <source>
        <dbReference type="EMBL" id="RZV12559.1"/>
    </source>
</evidence>
<comment type="caution">
    <text evidence="2">The sequence shown here is derived from an EMBL/GenBank/DDBJ whole genome shotgun (WGS) entry which is preliminary data.</text>
</comment>
<dbReference type="EMBL" id="SHMP01000002">
    <property type="protein sequence ID" value="RZV12559.1"/>
    <property type="molecule type" value="Genomic_DNA"/>
</dbReference>
<protein>
    <submittedName>
        <fullName evidence="2">Uncharacterized protein</fullName>
    </submittedName>
</protein>
<sequence>MKRRLASPENEWRDFTDDHAQLKEQLLGAINDIDQGHERDPIALVGPYRTGKTQLLYEGFNNAWEDGIPALYTDANTIFNEFDNSENASISEWLSNRVSAQVDDLAEGEVVDWLPNWNHISDKEEYVQGLSEGISANQTAILLVDEIEQAYTRIREADFVDDDNPLRVLLDDPDGVYQVWAFGLVAAYELGPADYARFQELRVPILDVEDIRTQLQQRRPEVDEQLAPGIWWLSRGRIGWANKLVDEAPETDTEVAEWVRDISTREFEGLTPINNEVWTQEVPSPEWDDARREIMFMHDEYSDWEREGEDAIYASDAADLILKFILELEPELSPDAKQLLEQNVERLMKNIVPVSSRAEGNLYVPGVIFTEEPIVAGFIDLLSDLILSFEASTRDRAQLINALEELDTNSLCSKWRTEFYNHFVNDPPVEPWLPDLQIVNDAYPPVAVDPSRLTEKTTEELRENLSTGITIDPNVSTRATQYEVVFCPTENILQNHIKDALSPDEFSKVYVFFAPSSANGDVDDDEFDRLQELNRINIILNKEDRLWQFVYHLQHYLEQEYEKTGEIQAATVRDVLAEENVRDKRNVISSLFSQLNEIAKSETRSAVRSFEDQFTRHEADRPIWTEQLSGQVGPDVTAPGVYGAQSEVLNMLAFSIGVSRYDLTNYEDIATIESTLNTGVENKFIEVSGNKFGFTQFIESTLTTSGITTDLETFWRRFQREEANSRDESVGNLQDLLLTLLDLSDQSTEDIIKRVKRTDGDSNVENGQIAPLRNSVVTTQLQQQFILGTILEAVAFERFANLPDLFDAPRDRISSGREELERAKNRVSTLNDKLTPPDDYGNSVEIITDPIRNRRSHLGSLGEHVDRLVTLTQDNRGFAGVAVAYFAVVDVYLSLYEKQITTIQNTVQGADLFAVQDLKGTFNQAMQLIEQGSVYNHTNYSEEEALTKLEAYAEEAFDFHASQGGAKIDPLKEEALKSVEEDAEKHEAKIREFNQAFRQLERDFAAMQDSQAKLQTSLADFYADVLATGEGE</sequence>
<evidence type="ECO:0000313" key="3">
    <source>
        <dbReference type="Proteomes" id="UP000291097"/>
    </source>
</evidence>
<proteinExistence type="predicted"/>
<dbReference type="RefSeq" id="WP_130498668.1">
    <property type="nucleotide sequence ID" value="NZ_SHMP01000002.1"/>
</dbReference>
<organism evidence="2 3">
    <name type="scientific">Natrinema hispanicum</name>
    <dbReference type="NCBI Taxonomy" id="392421"/>
    <lineage>
        <taxon>Archaea</taxon>
        <taxon>Methanobacteriati</taxon>
        <taxon>Methanobacteriota</taxon>
        <taxon>Stenosarchaea group</taxon>
        <taxon>Halobacteria</taxon>
        <taxon>Halobacteriales</taxon>
        <taxon>Natrialbaceae</taxon>
        <taxon>Natrinema</taxon>
    </lineage>
</organism>
<reference evidence="2 3" key="1">
    <citation type="submission" date="2019-02" db="EMBL/GenBank/DDBJ databases">
        <title>Genomic Encyclopedia of Archaeal and Bacterial Type Strains, Phase II (KMG-II): from individual species to whole genera.</title>
        <authorList>
            <person name="Goeker M."/>
        </authorList>
    </citation>
    <scope>NUCLEOTIDE SEQUENCE [LARGE SCALE GENOMIC DNA]</scope>
    <source>
        <strain evidence="2 3">DSM 18328</strain>
    </source>
</reference>
<evidence type="ECO:0000256" key="1">
    <source>
        <dbReference type="SAM" id="Coils"/>
    </source>
</evidence>
<accession>A0A482YHP9</accession>
<keyword evidence="1" id="KW-0175">Coiled coil</keyword>
<name>A0A482YHP9_9EURY</name>
<dbReference type="Gene3D" id="3.40.50.300">
    <property type="entry name" value="P-loop containing nucleotide triphosphate hydrolases"/>
    <property type="match status" value="1"/>
</dbReference>
<feature type="coiled-coil region" evidence="1">
    <location>
        <begin position="976"/>
        <end position="1010"/>
    </location>
</feature>
<gene>
    <name evidence="2" type="ORF">BDK88_0098</name>
</gene>
<dbReference type="Proteomes" id="UP000291097">
    <property type="component" value="Unassembled WGS sequence"/>
</dbReference>
<dbReference type="InterPro" id="IPR027417">
    <property type="entry name" value="P-loop_NTPase"/>
</dbReference>
<dbReference type="OrthoDB" id="206586at2157"/>
<dbReference type="AlphaFoldDB" id="A0A482YHP9"/>